<reference evidence="3" key="1">
    <citation type="submission" date="2022-11" db="UniProtKB">
        <authorList>
            <consortium name="WormBaseParasite"/>
        </authorList>
    </citation>
    <scope>IDENTIFICATION</scope>
</reference>
<dbReference type="AlphaFoldDB" id="A0A914HQW7"/>
<dbReference type="Pfam" id="PF10551">
    <property type="entry name" value="MULE"/>
    <property type="match status" value="1"/>
</dbReference>
<keyword evidence="2" id="KW-1185">Reference proteome</keyword>
<organism evidence="2 3">
    <name type="scientific">Globodera rostochiensis</name>
    <name type="common">Golden nematode worm</name>
    <name type="synonym">Heterodera rostochiensis</name>
    <dbReference type="NCBI Taxonomy" id="31243"/>
    <lineage>
        <taxon>Eukaryota</taxon>
        <taxon>Metazoa</taxon>
        <taxon>Ecdysozoa</taxon>
        <taxon>Nematoda</taxon>
        <taxon>Chromadorea</taxon>
        <taxon>Rhabditida</taxon>
        <taxon>Tylenchina</taxon>
        <taxon>Tylenchomorpha</taxon>
        <taxon>Tylenchoidea</taxon>
        <taxon>Heteroderidae</taxon>
        <taxon>Heteroderinae</taxon>
        <taxon>Globodera</taxon>
    </lineage>
</organism>
<evidence type="ECO:0000313" key="3">
    <source>
        <dbReference type="WBParaSite" id="Gr19_v10_g3417.t1"/>
    </source>
</evidence>
<dbReference type="Proteomes" id="UP000887572">
    <property type="component" value="Unplaced"/>
</dbReference>
<proteinExistence type="predicted"/>
<sequence>MGRSCRAYSLNHSEENFLLADSGVYQERGGNHRASYGEWSHAMKHLFIDGTFSLAPPLFHQILVIMAKRENWGFPVCYCLLSCKTATTYDRTFQMMKAVWPNFAPEIVTVDFEEALINAIRSVFGHVQIDGCFFLLVHNFHRRLNGFDDEYGNNLLQTYRSDPIFAESARMITSLAIDLTAAIVALEQVLPDSLEPVFMWFMTYYTGRPLLNGGRTQPQFLPDLWNLYTRTLDGRDKTKNHAESSHRRLKRAFSCTHPSIWHFINVLRTEQKSRDADFARFPFTCVSVSDLPFLAYIPPEEVRRMALMKTCSTNFVSRTCRFEVAGHSPPPYNWLSVRQLDL</sequence>
<evidence type="ECO:0000313" key="2">
    <source>
        <dbReference type="Proteomes" id="UP000887572"/>
    </source>
</evidence>
<accession>A0A914HQW7</accession>
<dbReference type="InterPro" id="IPR018289">
    <property type="entry name" value="MULE_transposase_dom"/>
</dbReference>
<protein>
    <submittedName>
        <fullName evidence="3">MULE transposase domain-containing protein</fullName>
    </submittedName>
</protein>
<name>A0A914HQW7_GLORO</name>
<evidence type="ECO:0000259" key="1">
    <source>
        <dbReference type="Pfam" id="PF10551"/>
    </source>
</evidence>
<dbReference type="WBParaSite" id="Gr19_v10_g3417.t1">
    <property type="protein sequence ID" value="Gr19_v10_g3417.t1"/>
    <property type="gene ID" value="Gr19_v10_g3417"/>
</dbReference>
<feature type="domain" description="MULE transposase" evidence="1">
    <location>
        <begin position="47"/>
        <end position="139"/>
    </location>
</feature>